<gene>
    <name evidence="1" type="ORF">ILUMI_14774</name>
</gene>
<proteinExistence type="predicted"/>
<evidence type="ECO:0000313" key="1">
    <source>
        <dbReference type="EMBL" id="KAF2891399.1"/>
    </source>
</evidence>
<protein>
    <submittedName>
        <fullName evidence="1">Uncharacterized protein</fullName>
    </submittedName>
</protein>
<name>A0A8K0CPV6_IGNLU</name>
<reference evidence="1" key="1">
    <citation type="submission" date="2019-08" db="EMBL/GenBank/DDBJ databases">
        <title>The genome of the North American firefly Photinus pyralis.</title>
        <authorList>
            <consortium name="Photinus pyralis genome working group"/>
            <person name="Fallon T.R."/>
            <person name="Sander Lower S.E."/>
            <person name="Weng J.-K."/>
        </authorList>
    </citation>
    <scope>NUCLEOTIDE SEQUENCE</scope>
    <source>
        <strain evidence="1">TRF0915ILg1</strain>
        <tissue evidence="1">Whole body</tissue>
    </source>
</reference>
<dbReference type="Proteomes" id="UP000801492">
    <property type="component" value="Unassembled WGS sequence"/>
</dbReference>
<keyword evidence="2" id="KW-1185">Reference proteome</keyword>
<accession>A0A8K0CPV6</accession>
<evidence type="ECO:0000313" key="2">
    <source>
        <dbReference type="Proteomes" id="UP000801492"/>
    </source>
</evidence>
<organism evidence="1 2">
    <name type="scientific">Ignelater luminosus</name>
    <name type="common">Cucubano</name>
    <name type="synonym">Pyrophorus luminosus</name>
    <dbReference type="NCBI Taxonomy" id="2038154"/>
    <lineage>
        <taxon>Eukaryota</taxon>
        <taxon>Metazoa</taxon>
        <taxon>Ecdysozoa</taxon>
        <taxon>Arthropoda</taxon>
        <taxon>Hexapoda</taxon>
        <taxon>Insecta</taxon>
        <taxon>Pterygota</taxon>
        <taxon>Neoptera</taxon>
        <taxon>Endopterygota</taxon>
        <taxon>Coleoptera</taxon>
        <taxon>Polyphaga</taxon>
        <taxon>Elateriformia</taxon>
        <taxon>Elateroidea</taxon>
        <taxon>Elateridae</taxon>
        <taxon>Agrypninae</taxon>
        <taxon>Pyrophorini</taxon>
        <taxon>Ignelater</taxon>
    </lineage>
</organism>
<dbReference type="EMBL" id="VTPC01033064">
    <property type="protein sequence ID" value="KAF2891399.1"/>
    <property type="molecule type" value="Genomic_DNA"/>
</dbReference>
<comment type="caution">
    <text evidence="1">The sequence shown here is derived from an EMBL/GenBank/DDBJ whole genome shotgun (WGS) entry which is preliminary data.</text>
</comment>
<sequence length="87" mass="10475">MEDYIEKNYIPGEIQTKENEGYASFNRRTYYWCSNAKIRSEAYRSRELALRPILKCQDLHPVKTGIPEFKVPNFNFEAEEYIDMIDW</sequence>
<dbReference type="AlphaFoldDB" id="A0A8K0CPV6"/>